<dbReference type="FunFam" id="3.30.565.10:FF:000006">
    <property type="entry name" value="Sensor histidine kinase WalK"/>
    <property type="match status" value="1"/>
</dbReference>
<keyword evidence="4" id="KW-0597">Phosphoprotein</keyword>
<reference evidence="13" key="1">
    <citation type="submission" date="2017-09" db="EMBL/GenBank/DDBJ databases">
        <authorList>
            <person name="Regsiter A."/>
            <person name="William W."/>
        </authorList>
    </citation>
    <scope>NUCLEOTIDE SEQUENCE [LARGE SCALE GENOMIC DNA]</scope>
    <source>
        <strain evidence="13">500-1</strain>
    </source>
</reference>
<dbReference type="InterPro" id="IPR003661">
    <property type="entry name" value="HisK_dim/P_dom"/>
</dbReference>
<dbReference type="PANTHER" id="PTHR43711:SF30">
    <property type="entry name" value="HISTIDINE KINASE"/>
    <property type="match status" value="1"/>
</dbReference>
<dbReference type="SMART" id="SM00304">
    <property type="entry name" value="HAMP"/>
    <property type="match status" value="1"/>
</dbReference>
<dbReference type="KEGG" id="pprf:DPRO_2676"/>
<dbReference type="Pfam" id="PF02518">
    <property type="entry name" value="HATPase_c"/>
    <property type="match status" value="1"/>
</dbReference>
<dbReference type="RefSeq" id="WP_097012442.1">
    <property type="nucleotide sequence ID" value="NZ_LT907975.1"/>
</dbReference>
<evidence type="ECO:0000313" key="12">
    <source>
        <dbReference type="EMBL" id="SOB59585.1"/>
    </source>
</evidence>
<dbReference type="CDD" id="cd00082">
    <property type="entry name" value="HisKA"/>
    <property type="match status" value="1"/>
</dbReference>
<evidence type="ECO:0000256" key="3">
    <source>
        <dbReference type="ARBA" id="ARBA00012438"/>
    </source>
</evidence>
<feature type="transmembrane region" description="Helical" evidence="9">
    <location>
        <begin position="167"/>
        <end position="189"/>
    </location>
</feature>
<dbReference type="PANTHER" id="PTHR43711">
    <property type="entry name" value="TWO-COMPONENT HISTIDINE KINASE"/>
    <property type="match status" value="1"/>
</dbReference>
<gene>
    <name evidence="12" type="ORF">DPRO_2676</name>
</gene>
<dbReference type="CDD" id="cd16922">
    <property type="entry name" value="HATPase_EvgS-ArcB-TorS-like"/>
    <property type="match status" value="1"/>
</dbReference>
<dbReference type="Gene3D" id="3.30.565.10">
    <property type="entry name" value="Histidine kinase-like ATPase, C-terminal domain"/>
    <property type="match status" value="1"/>
</dbReference>
<dbReference type="PROSITE" id="PS50885">
    <property type="entry name" value="HAMP"/>
    <property type="match status" value="1"/>
</dbReference>
<sequence>MISLLKKSLILKFSVVVVLVEIAVLAPLGLFYIDRFSSQVDAFLEETIKMPGELMNHQLLRYESVADLKVMNKLVGETFLDGMVIGTDGRIYYSLHQENVGKSLFDLPNIESELKSNLNTESLIIFRPSTTTIASITPLVAYEGAKPFFIVYIKSSTTESQARKGRIAAMFILGSLACITLTSLFIIGYSRRHLTNPINHLKEATDSVRRGDYDVEFPVQRIDEIGSLANGFSAMQQAINRNIDELTQAYADISIKEQKQTALIEAMPDLVLILDKDGTYQEIHAPEHNVLYEDIENLRGKRLHDVMDTKTADRFFLVNETCMRTGTVQTIEYDMNVLSGHRWFEARISPIGKTSQYQGAVWLIRDITYRKEMEETLTKAKEDTEKVNQQLRELDRTKSALVSSVSHELRTPLTSLLGFSKLILKNFANNFWPLAKGNPKLLTKGAQIVENLNILIHEGNRLTRLINDVLDLNKIEMGYTEWRDEPINAATLARNATNAVKGQFEEHPTIDLVTNTSSNLPDIVVDADRMTQVLLNLLTNAAKFTARGSVTFSTYVTEAGMLRFEVKDTGPGIDTLEQDRIFDVFHQAGNTGPSDSKPHGAGLGLAISREIVKHYNGTIWVESEPGNGATFIIELPL</sequence>
<dbReference type="InterPro" id="IPR036890">
    <property type="entry name" value="HATPase_C_sf"/>
</dbReference>
<dbReference type="SMART" id="SM00387">
    <property type="entry name" value="HATPase_c"/>
    <property type="match status" value="1"/>
</dbReference>
<comment type="catalytic activity">
    <reaction evidence="1">
        <text>ATP + protein L-histidine = ADP + protein N-phospho-L-histidine.</text>
        <dbReference type="EC" id="2.7.13.3"/>
    </reaction>
</comment>
<dbReference type="InterPro" id="IPR003660">
    <property type="entry name" value="HAMP_dom"/>
</dbReference>
<protein>
    <recommendedName>
        <fullName evidence="3">histidine kinase</fullName>
        <ecNumber evidence="3">2.7.13.3</ecNumber>
    </recommendedName>
</protein>
<keyword evidence="13" id="KW-1185">Reference proteome</keyword>
<dbReference type="GO" id="GO:0016020">
    <property type="term" value="C:membrane"/>
    <property type="evidence" value="ECO:0007669"/>
    <property type="project" value="UniProtKB-SubCell"/>
</dbReference>
<feature type="transmembrane region" description="Helical" evidence="9">
    <location>
        <begin position="13"/>
        <end position="33"/>
    </location>
</feature>
<evidence type="ECO:0000259" key="10">
    <source>
        <dbReference type="PROSITE" id="PS50109"/>
    </source>
</evidence>
<evidence type="ECO:0000256" key="8">
    <source>
        <dbReference type="SAM" id="Coils"/>
    </source>
</evidence>
<dbReference type="SUPFAM" id="SSF47384">
    <property type="entry name" value="Homodimeric domain of signal transducing histidine kinase"/>
    <property type="match status" value="1"/>
</dbReference>
<evidence type="ECO:0000256" key="2">
    <source>
        <dbReference type="ARBA" id="ARBA00004370"/>
    </source>
</evidence>
<evidence type="ECO:0000259" key="11">
    <source>
        <dbReference type="PROSITE" id="PS50885"/>
    </source>
</evidence>
<dbReference type="InterPro" id="IPR013656">
    <property type="entry name" value="PAS_4"/>
</dbReference>
<keyword evidence="9" id="KW-1133">Transmembrane helix</keyword>
<dbReference type="Gene3D" id="6.10.340.10">
    <property type="match status" value="1"/>
</dbReference>
<evidence type="ECO:0000256" key="1">
    <source>
        <dbReference type="ARBA" id="ARBA00000085"/>
    </source>
</evidence>
<accession>A0A2C8FAB4</accession>
<dbReference type="Gene3D" id="1.10.287.130">
    <property type="match status" value="1"/>
</dbReference>
<feature type="domain" description="HAMP" evidence="11">
    <location>
        <begin position="192"/>
        <end position="244"/>
    </location>
</feature>
<dbReference type="Gene3D" id="3.30.450.20">
    <property type="entry name" value="PAS domain"/>
    <property type="match status" value="1"/>
</dbReference>
<name>A0A2C8FAB4_9BACT</name>
<dbReference type="InterPro" id="IPR035965">
    <property type="entry name" value="PAS-like_dom_sf"/>
</dbReference>
<dbReference type="EMBL" id="LT907975">
    <property type="protein sequence ID" value="SOB59585.1"/>
    <property type="molecule type" value="Genomic_DNA"/>
</dbReference>
<dbReference type="GO" id="GO:0000155">
    <property type="term" value="F:phosphorelay sensor kinase activity"/>
    <property type="evidence" value="ECO:0007669"/>
    <property type="project" value="InterPro"/>
</dbReference>
<evidence type="ECO:0000256" key="4">
    <source>
        <dbReference type="ARBA" id="ARBA00022553"/>
    </source>
</evidence>
<keyword evidence="9" id="KW-0472">Membrane</keyword>
<dbReference type="InterPro" id="IPR036097">
    <property type="entry name" value="HisK_dim/P_sf"/>
</dbReference>
<dbReference type="InterPro" id="IPR003594">
    <property type="entry name" value="HATPase_dom"/>
</dbReference>
<dbReference type="EC" id="2.7.13.3" evidence="3"/>
<dbReference type="SUPFAM" id="SSF158472">
    <property type="entry name" value="HAMP domain-like"/>
    <property type="match status" value="1"/>
</dbReference>
<dbReference type="OrthoDB" id="9762798at2"/>
<feature type="domain" description="Histidine kinase" evidence="10">
    <location>
        <begin position="404"/>
        <end position="637"/>
    </location>
</feature>
<dbReference type="AlphaFoldDB" id="A0A2C8FAB4"/>
<dbReference type="Pfam" id="PF08448">
    <property type="entry name" value="PAS_4"/>
    <property type="match status" value="1"/>
</dbReference>
<dbReference type="Pfam" id="PF00512">
    <property type="entry name" value="HisKA"/>
    <property type="match status" value="1"/>
</dbReference>
<keyword evidence="5 12" id="KW-0808">Transferase</keyword>
<dbReference type="Proteomes" id="UP000219215">
    <property type="component" value="Chromosome DPRO"/>
</dbReference>
<evidence type="ECO:0000256" key="6">
    <source>
        <dbReference type="ARBA" id="ARBA00022777"/>
    </source>
</evidence>
<dbReference type="SUPFAM" id="SSF55785">
    <property type="entry name" value="PYP-like sensor domain (PAS domain)"/>
    <property type="match status" value="1"/>
</dbReference>
<comment type="subcellular location">
    <subcellularLocation>
        <location evidence="2">Membrane</location>
    </subcellularLocation>
</comment>
<dbReference type="Pfam" id="PF00672">
    <property type="entry name" value="HAMP"/>
    <property type="match status" value="1"/>
</dbReference>
<evidence type="ECO:0000313" key="13">
    <source>
        <dbReference type="Proteomes" id="UP000219215"/>
    </source>
</evidence>
<dbReference type="PROSITE" id="PS50109">
    <property type="entry name" value="HIS_KIN"/>
    <property type="match status" value="1"/>
</dbReference>
<proteinExistence type="predicted"/>
<dbReference type="InterPro" id="IPR050736">
    <property type="entry name" value="Sensor_HK_Regulatory"/>
</dbReference>
<dbReference type="CDD" id="cd06225">
    <property type="entry name" value="HAMP"/>
    <property type="match status" value="1"/>
</dbReference>
<evidence type="ECO:0000256" key="7">
    <source>
        <dbReference type="ARBA" id="ARBA00023012"/>
    </source>
</evidence>
<evidence type="ECO:0000256" key="9">
    <source>
        <dbReference type="SAM" id="Phobius"/>
    </source>
</evidence>
<organism evidence="12 13">
    <name type="scientific">Pseudodesulfovibrio profundus</name>
    <dbReference type="NCBI Taxonomy" id="57320"/>
    <lineage>
        <taxon>Bacteria</taxon>
        <taxon>Pseudomonadati</taxon>
        <taxon>Thermodesulfobacteriota</taxon>
        <taxon>Desulfovibrionia</taxon>
        <taxon>Desulfovibrionales</taxon>
        <taxon>Desulfovibrionaceae</taxon>
    </lineage>
</organism>
<keyword evidence="6 12" id="KW-0418">Kinase</keyword>
<keyword evidence="9" id="KW-0812">Transmembrane</keyword>
<dbReference type="InterPro" id="IPR004358">
    <property type="entry name" value="Sig_transdc_His_kin-like_C"/>
</dbReference>
<evidence type="ECO:0000256" key="5">
    <source>
        <dbReference type="ARBA" id="ARBA00022679"/>
    </source>
</evidence>
<dbReference type="PRINTS" id="PR00344">
    <property type="entry name" value="BCTRLSENSOR"/>
</dbReference>
<keyword evidence="7" id="KW-0902">Two-component regulatory system</keyword>
<dbReference type="InterPro" id="IPR005467">
    <property type="entry name" value="His_kinase_dom"/>
</dbReference>
<dbReference type="SUPFAM" id="SSF55874">
    <property type="entry name" value="ATPase domain of HSP90 chaperone/DNA topoisomerase II/histidine kinase"/>
    <property type="match status" value="1"/>
</dbReference>
<feature type="coiled-coil region" evidence="8">
    <location>
        <begin position="370"/>
        <end position="397"/>
    </location>
</feature>
<keyword evidence="8" id="KW-0175">Coiled coil</keyword>
<dbReference type="SMART" id="SM00388">
    <property type="entry name" value="HisKA"/>
    <property type="match status" value="1"/>
</dbReference>